<evidence type="ECO:0000313" key="3">
    <source>
        <dbReference type="Proteomes" id="UP001449582"/>
    </source>
</evidence>
<dbReference type="Proteomes" id="UP001449582">
    <property type="component" value="Unassembled WGS sequence"/>
</dbReference>
<dbReference type="InterPro" id="IPR036569">
    <property type="entry name" value="RpiB_LacA_LacB_sf"/>
</dbReference>
<evidence type="ECO:0008006" key="4">
    <source>
        <dbReference type="Google" id="ProtNLM"/>
    </source>
</evidence>
<dbReference type="InterPro" id="IPR003500">
    <property type="entry name" value="RpiB_LacA_LacB"/>
</dbReference>
<keyword evidence="3" id="KW-1185">Reference proteome</keyword>
<comment type="caution">
    <text evidence="2">The sequence shown here is derived from an EMBL/GenBank/DDBJ whole genome shotgun (WGS) entry which is preliminary data.</text>
</comment>
<sequence length="146" mass="16725">MLKPTIYITGNYASESARISLIQKLTELHYDVKDFHPTNDYVQDAIKLANEVKGDKLHKVGILICNTGRSMINATQYVENVKNSLINKETIKTTSQDELGRSNIISMGVKEFTEEEIIEIALKFLKSFNKNQDENEECSCYRFKII</sequence>
<gene>
    <name evidence="2" type="ORF">UREOM_1150</name>
</gene>
<accession>A0ABP9UCD8</accession>
<proteinExistence type="inferred from homology"/>
<dbReference type="Pfam" id="PF02502">
    <property type="entry name" value="LacAB_rpiB"/>
    <property type="match status" value="1"/>
</dbReference>
<dbReference type="Gene3D" id="3.40.1400.10">
    <property type="entry name" value="Sugar-phosphate isomerase, RpiB/LacA/LacB"/>
    <property type="match status" value="1"/>
</dbReference>
<organism evidence="2 3">
    <name type="scientific">Ureaplasma ceti</name>
    <dbReference type="NCBI Taxonomy" id="3119530"/>
    <lineage>
        <taxon>Bacteria</taxon>
        <taxon>Bacillati</taxon>
        <taxon>Mycoplasmatota</taxon>
        <taxon>Mycoplasmoidales</taxon>
        <taxon>Mycoplasmoidaceae</taxon>
        <taxon>Ureaplasma</taxon>
    </lineage>
</organism>
<dbReference type="SUPFAM" id="SSF89623">
    <property type="entry name" value="Ribose/Galactose isomerase RpiB/AlsB"/>
    <property type="match status" value="1"/>
</dbReference>
<dbReference type="RefSeq" id="WP_353289569.1">
    <property type="nucleotide sequence ID" value="NZ_BAABQM010000001.1"/>
</dbReference>
<evidence type="ECO:0000256" key="1">
    <source>
        <dbReference type="ARBA" id="ARBA00008754"/>
    </source>
</evidence>
<dbReference type="EMBL" id="BAABQM010000001">
    <property type="protein sequence ID" value="GAA5414404.1"/>
    <property type="molecule type" value="Genomic_DNA"/>
</dbReference>
<reference evidence="2" key="1">
    <citation type="submission" date="2024-02" db="EMBL/GenBank/DDBJ databases">
        <title>Draft genome sequence of new strains in genus Ureaplasma.</title>
        <authorList>
            <person name="Nakajima Y."/>
            <person name="Segawa T."/>
        </authorList>
    </citation>
    <scope>NUCLEOTIDE SEQUENCE [LARGE SCALE GENOMIC DNA]</scope>
    <source>
        <strain evidence="2">OM1</strain>
    </source>
</reference>
<protein>
    <recommendedName>
        <fullName evidence="4">Ribose-5-phosphate isomerase</fullName>
    </recommendedName>
</protein>
<comment type="similarity">
    <text evidence="1">Belongs to the LacAB/RpiB family.</text>
</comment>
<name>A0ABP9UCD8_9BACT</name>
<evidence type="ECO:0000313" key="2">
    <source>
        <dbReference type="EMBL" id="GAA5414404.1"/>
    </source>
</evidence>